<evidence type="ECO:0000256" key="2">
    <source>
        <dbReference type="SAM" id="Phobius"/>
    </source>
</evidence>
<gene>
    <name evidence="4" type="ORF">SAPIO_CDS5020</name>
</gene>
<feature type="transmembrane region" description="Helical" evidence="2">
    <location>
        <begin position="177"/>
        <end position="198"/>
    </location>
</feature>
<organism evidence="4 5">
    <name type="scientific">Pseudallescheria apiosperma</name>
    <name type="common">Scedosporium apiospermum</name>
    <dbReference type="NCBI Taxonomy" id="563466"/>
    <lineage>
        <taxon>Eukaryota</taxon>
        <taxon>Fungi</taxon>
        <taxon>Dikarya</taxon>
        <taxon>Ascomycota</taxon>
        <taxon>Pezizomycotina</taxon>
        <taxon>Sordariomycetes</taxon>
        <taxon>Hypocreomycetidae</taxon>
        <taxon>Microascales</taxon>
        <taxon>Microascaceae</taxon>
        <taxon>Scedosporium</taxon>
    </lineage>
</organism>
<dbReference type="OrthoDB" id="5240430at2759"/>
<protein>
    <submittedName>
        <fullName evidence="4">Uncharacterized protein</fullName>
    </submittedName>
</protein>
<name>A0A084G718_PSEDA</name>
<comment type="caution">
    <text evidence="4">The sequence shown here is derived from an EMBL/GenBank/DDBJ whole genome shotgun (WGS) entry which is preliminary data.</text>
</comment>
<evidence type="ECO:0000256" key="1">
    <source>
        <dbReference type="SAM" id="MobiDB-lite"/>
    </source>
</evidence>
<dbReference type="VEuPathDB" id="FungiDB:SAPIO_CDS5020"/>
<keyword evidence="3" id="KW-0732">Signal</keyword>
<evidence type="ECO:0000313" key="4">
    <source>
        <dbReference type="EMBL" id="KEZ43130.1"/>
    </source>
</evidence>
<keyword evidence="2" id="KW-0472">Membrane</keyword>
<feature type="region of interest" description="Disordered" evidence="1">
    <location>
        <begin position="212"/>
        <end position="267"/>
    </location>
</feature>
<dbReference type="HOGENOM" id="CLU_804497_0_0_1"/>
<dbReference type="GeneID" id="27724092"/>
<dbReference type="AlphaFoldDB" id="A0A084G718"/>
<reference evidence="4 5" key="1">
    <citation type="journal article" date="2014" name="Genome Announc.">
        <title>Draft genome sequence of the pathogenic fungus Scedosporium apiospermum.</title>
        <authorList>
            <person name="Vandeputte P."/>
            <person name="Ghamrawi S."/>
            <person name="Rechenmann M."/>
            <person name="Iltis A."/>
            <person name="Giraud S."/>
            <person name="Fleury M."/>
            <person name="Thornton C."/>
            <person name="Delhaes L."/>
            <person name="Meyer W."/>
            <person name="Papon N."/>
            <person name="Bouchara J.P."/>
        </authorList>
    </citation>
    <scope>NUCLEOTIDE SEQUENCE [LARGE SCALE GENOMIC DNA]</scope>
    <source>
        <strain evidence="4 5">IHEM 14462</strain>
    </source>
</reference>
<dbReference type="EMBL" id="JOWA01000096">
    <property type="protein sequence ID" value="KEZ43130.1"/>
    <property type="molecule type" value="Genomic_DNA"/>
</dbReference>
<keyword evidence="5" id="KW-1185">Reference proteome</keyword>
<evidence type="ECO:0000256" key="3">
    <source>
        <dbReference type="SAM" id="SignalP"/>
    </source>
</evidence>
<feature type="signal peptide" evidence="3">
    <location>
        <begin position="1"/>
        <end position="22"/>
    </location>
</feature>
<sequence>MKKFHSLPLPLLLLLRTSLVNAGVASFRRAENDTTNGDQGDQGDGDGGASSSFAVVTHPAEGVTLVTGSTVEVRWETRGDNRDWDGHVMMEIAEAGHVPLTNFVSVDYDIPYTDQSHNWTIPERLSPGSYALRLANSTSPSTYIDSSIFTIIHAAPAPSSNPTPPTPSHKGLTTDDIAGLATGLSVAFLVAVLAFWAWRHSKHRAKKRFGGGNGVAWRSDDDDDDAPRGGLGEWHAVRAGTTAAASTTGGGLFSMSPSTMVETGSAAGEEGMADLDKLPEGVISGWAPEDVRVEPVELPAEVYKRWSEDAREGGEAAGMGIGERLELSGSRGRDGSEGAEGASRS</sequence>
<dbReference type="Proteomes" id="UP000028545">
    <property type="component" value="Unassembled WGS sequence"/>
</dbReference>
<keyword evidence="2" id="KW-1133">Transmembrane helix</keyword>
<feature type="chain" id="PRO_5001775443" evidence="3">
    <location>
        <begin position="23"/>
        <end position="345"/>
    </location>
</feature>
<proteinExistence type="predicted"/>
<dbReference type="KEGG" id="sapo:SAPIO_CDS5020"/>
<feature type="region of interest" description="Disordered" evidence="1">
    <location>
        <begin position="310"/>
        <end position="345"/>
    </location>
</feature>
<evidence type="ECO:0000313" key="5">
    <source>
        <dbReference type="Proteomes" id="UP000028545"/>
    </source>
</evidence>
<dbReference type="RefSeq" id="XP_016642929.1">
    <property type="nucleotide sequence ID" value="XM_016787427.1"/>
</dbReference>
<feature type="compositionally biased region" description="Basic and acidic residues" evidence="1">
    <location>
        <begin position="323"/>
        <end position="336"/>
    </location>
</feature>
<accession>A0A084G718</accession>
<keyword evidence="2" id="KW-0812">Transmembrane</keyword>
<feature type="region of interest" description="Disordered" evidence="1">
    <location>
        <begin position="30"/>
        <end position="53"/>
    </location>
</feature>